<dbReference type="PANTHER" id="PTHR35530">
    <property type="entry name" value="TAUTOMERASE-RELATED"/>
    <property type="match status" value="1"/>
</dbReference>
<dbReference type="STRING" id="492660.SAMN05192566_0311"/>
<evidence type="ECO:0000256" key="2">
    <source>
        <dbReference type="ARBA" id="ARBA00023235"/>
    </source>
</evidence>
<organism evidence="4 5">
    <name type="scientific">Methylophilus rhizosphaerae</name>
    <dbReference type="NCBI Taxonomy" id="492660"/>
    <lineage>
        <taxon>Bacteria</taxon>
        <taxon>Pseudomonadati</taxon>
        <taxon>Pseudomonadota</taxon>
        <taxon>Betaproteobacteria</taxon>
        <taxon>Nitrosomonadales</taxon>
        <taxon>Methylophilaceae</taxon>
        <taxon>Methylophilus</taxon>
    </lineage>
</organism>
<dbReference type="PANTHER" id="PTHR35530:SF1">
    <property type="entry name" value="2-HYDROXYMUCONATE TAUTOMERASE"/>
    <property type="match status" value="1"/>
</dbReference>
<dbReference type="AlphaFoldDB" id="A0A1G8ZH37"/>
<dbReference type="InterPro" id="IPR014347">
    <property type="entry name" value="Tautomerase/MIF_sf"/>
</dbReference>
<evidence type="ECO:0000313" key="5">
    <source>
        <dbReference type="Proteomes" id="UP000198629"/>
    </source>
</evidence>
<evidence type="ECO:0000313" key="4">
    <source>
        <dbReference type="EMBL" id="SDK14357.1"/>
    </source>
</evidence>
<dbReference type="InterPro" id="IPR004370">
    <property type="entry name" value="4-OT-like_dom"/>
</dbReference>
<dbReference type="RefSeq" id="WP_091468794.1">
    <property type="nucleotide sequence ID" value="NZ_FNFX01000001.1"/>
</dbReference>
<sequence>MPFVNVKLAGSVTKEQKKQIAKEITETLTKHAHKPANYTYIVFEEVEFEDWAIGGELLG</sequence>
<accession>A0A1G8ZH37</accession>
<dbReference type="Gene3D" id="3.30.429.10">
    <property type="entry name" value="Macrophage Migration Inhibitory Factor"/>
    <property type="match status" value="1"/>
</dbReference>
<dbReference type="EMBL" id="FNFX01000001">
    <property type="protein sequence ID" value="SDK14357.1"/>
    <property type="molecule type" value="Genomic_DNA"/>
</dbReference>
<dbReference type="Proteomes" id="UP000198629">
    <property type="component" value="Unassembled WGS sequence"/>
</dbReference>
<proteinExistence type="inferred from homology"/>
<dbReference type="SUPFAM" id="SSF55331">
    <property type="entry name" value="Tautomerase/MIF"/>
    <property type="match status" value="1"/>
</dbReference>
<name>A0A1G8ZH37_9PROT</name>
<evidence type="ECO:0000256" key="1">
    <source>
        <dbReference type="ARBA" id="ARBA00006723"/>
    </source>
</evidence>
<gene>
    <name evidence="4" type="ORF">SAMN05192566_0311</name>
</gene>
<dbReference type="GO" id="GO:0016853">
    <property type="term" value="F:isomerase activity"/>
    <property type="evidence" value="ECO:0007669"/>
    <property type="project" value="UniProtKB-KW"/>
</dbReference>
<evidence type="ECO:0000259" key="3">
    <source>
        <dbReference type="Pfam" id="PF01361"/>
    </source>
</evidence>
<dbReference type="OrthoDB" id="8527422at2"/>
<keyword evidence="2" id="KW-0413">Isomerase</keyword>
<feature type="domain" description="4-oxalocrotonate tautomerase-like" evidence="3">
    <location>
        <begin position="2"/>
        <end position="58"/>
    </location>
</feature>
<reference evidence="5" key="1">
    <citation type="submission" date="2016-10" db="EMBL/GenBank/DDBJ databases">
        <authorList>
            <person name="Varghese N."/>
            <person name="Submissions S."/>
        </authorList>
    </citation>
    <scope>NUCLEOTIDE SEQUENCE [LARGE SCALE GENOMIC DNA]</scope>
    <source>
        <strain evidence="5">CBMB127</strain>
    </source>
</reference>
<keyword evidence="5" id="KW-1185">Reference proteome</keyword>
<dbReference type="Pfam" id="PF01361">
    <property type="entry name" value="Tautomerase"/>
    <property type="match status" value="1"/>
</dbReference>
<protein>
    <submittedName>
        <fullName evidence="4">4-oxalocrotonate tautomerase</fullName>
    </submittedName>
</protein>
<comment type="similarity">
    <text evidence="1">Belongs to the 4-oxalocrotonate tautomerase family.</text>
</comment>